<name>A0A2S5A5U6_9SPHI</name>
<feature type="chain" id="PRO_5015658817" evidence="1">
    <location>
        <begin position="21"/>
        <end position="361"/>
    </location>
</feature>
<gene>
    <name evidence="2" type="ORF">C3K47_06840</name>
</gene>
<organism evidence="2 3">
    <name type="scientific">Solitalea longa</name>
    <dbReference type="NCBI Taxonomy" id="2079460"/>
    <lineage>
        <taxon>Bacteria</taxon>
        <taxon>Pseudomonadati</taxon>
        <taxon>Bacteroidota</taxon>
        <taxon>Sphingobacteriia</taxon>
        <taxon>Sphingobacteriales</taxon>
        <taxon>Sphingobacteriaceae</taxon>
        <taxon>Solitalea</taxon>
    </lineage>
</organism>
<accession>A0A2S5A5U6</accession>
<evidence type="ECO:0000313" key="2">
    <source>
        <dbReference type="EMBL" id="POY37473.1"/>
    </source>
</evidence>
<evidence type="ECO:0000256" key="1">
    <source>
        <dbReference type="SAM" id="SignalP"/>
    </source>
</evidence>
<dbReference type="Proteomes" id="UP000236893">
    <property type="component" value="Unassembled WGS sequence"/>
</dbReference>
<dbReference type="RefSeq" id="WP_103788380.1">
    <property type="nucleotide sequence ID" value="NZ_PQVF01000004.1"/>
</dbReference>
<protein>
    <submittedName>
        <fullName evidence="2">DUF2891 domain-containing protein</fullName>
    </submittedName>
</protein>
<dbReference type="OrthoDB" id="9779797at2"/>
<keyword evidence="3" id="KW-1185">Reference proteome</keyword>
<dbReference type="Pfam" id="PF11199">
    <property type="entry name" value="DUF2891"/>
    <property type="match status" value="1"/>
</dbReference>
<sequence length="361" mass="41465">MQRILNLIICTFLLVQSLFAQSNSSPLLTAEMASKLAAMPLHCIPNEWPNKTSHVSDTSSDHVLLPHELHPAFYGCLDWHSSVHGHWMLVKLLKTYPDLPNRAKIIEVLNNSFQPEKIKGETEYFSKYKTSAFYERTYGWAWLLKLDMELYTWNDPLGKQWYASLQPLTQKIKNLWTTFLPKQTYPNRTGVHPNTAFGLVFALDWANTMHQTEFTELIKKRSKEYYFNNKNTPAYLEPDGTDFLSPSLEIADLMRRVLPKAEFVKWINTFYSKEGISNITKQPVVSDRTDYQIVHLDGLSLSRAWCMKGIASSLPAGHPYKKLFTSTAQNFLKTTLPHVTSGNYGGDHWLASFALYALTEE</sequence>
<evidence type="ECO:0000313" key="3">
    <source>
        <dbReference type="Proteomes" id="UP000236893"/>
    </source>
</evidence>
<feature type="signal peptide" evidence="1">
    <location>
        <begin position="1"/>
        <end position="20"/>
    </location>
</feature>
<keyword evidence="1" id="KW-0732">Signal</keyword>
<dbReference type="AlphaFoldDB" id="A0A2S5A5U6"/>
<proteinExistence type="predicted"/>
<dbReference type="EMBL" id="PQVF01000004">
    <property type="protein sequence ID" value="POY37473.1"/>
    <property type="molecule type" value="Genomic_DNA"/>
</dbReference>
<reference evidence="2 3" key="1">
    <citation type="submission" date="2018-01" db="EMBL/GenBank/DDBJ databases">
        <authorList>
            <person name="Gaut B.S."/>
            <person name="Morton B.R."/>
            <person name="Clegg M.T."/>
            <person name="Duvall M.R."/>
        </authorList>
    </citation>
    <scope>NUCLEOTIDE SEQUENCE [LARGE SCALE GENOMIC DNA]</scope>
    <source>
        <strain evidence="2 3">HR-AV</strain>
    </source>
</reference>
<comment type="caution">
    <text evidence="2">The sequence shown here is derived from an EMBL/GenBank/DDBJ whole genome shotgun (WGS) entry which is preliminary data.</text>
</comment>
<dbReference type="InterPro" id="IPR021365">
    <property type="entry name" value="DUF2891"/>
</dbReference>